<dbReference type="NCBIfam" id="TIGR01131">
    <property type="entry name" value="ATP_synt_6_or_A"/>
    <property type="match status" value="1"/>
</dbReference>
<dbReference type="SUPFAM" id="SSF81336">
    <property type="entry name" value="F1F0 ATP synthase subunit A"/>
    <property type="match status" value="1"/>
</dbReference>
<keyword evidence="9 12" id="KW-0472">Membrane</keyword>
<feature type="transmembrane region" description="Helical" evidence="12">
    <location>
        <begin position="204"/>
        <end position="222"/>
    </location>
</feature>
<keyword evidence="8" id="KW-0406">Ion transport</keyword>
<dbReference type="InterPro" id="IPR035908">
    <property type="entry name" value="F0_ATP_A_sf"/>
</dbReference>
<accession>A0A0B4MID9</accession>
<reference evidence="13" key="1">
    <citation type="submission" date="2014-01" db="EMBL/GenBank/DDBJ databases">
        <title>Speciation through androgenesis in the stick insect genus Clonopsis (Insecta, Phasmatodea).</title>
        <authorList>
            <person name="Milani L."/>
            <person name="Scali V."/>
            <person name="Passamonti M."/>
        </authorList>
    </citation>
    <scope>NUCLEOTIDE SEQUENCE</scope>
    <source>
        <strain evidence="13">FTAR50</strain>
    </source>
</reference>
<comment type="similarity">
    <text evidence="2">Belongs to the ATPase A chain family.</text>
</comment>
<evidence type="ECO:0000256" key="6">
    <source>
        <dbReference type="ARBA" id="ARBA00022781"/>
    </source>
</evidence>
<dbReference type="PROSITE" id="PS00449">
    <property type="entry name" value="ATPASE_A"/>
    <property type="match status" value="1"/>
</dbReference>
<dbReference type="CDD" id="cd00310">
    <property type="entry name" value="ATP-synt_Fo_a_6"/>
    <property type="match status" value="1"/>
</dbReference>
<feature type="transmembrane region" description="Helical" evidence="12">
    <location>
        <begin position="100"/>
        <end position="120"/>
    </location>
</feature>
<evidence type="ECO:0000256" key="12">
    <source>
        <dbReference type="SAM" id="Phobius"/>
    </source>
</evidence>
<evidence type="ECO:0000256" key="10">
    <source>
        <dbReference type="ARBA" id="ARBA00023310"/>
    </source>
</evidence>
<keyword evidence="4" id="KW-0138">CF(0)</keyword>
<dbReference type="GO" id="GO:0045259">
    <property type="term" value="C:proton-transporting ATP synthase complex"/>
    <property type="evidence" value="ECO:0007669"/>
    <property type="project" value="UniProtKB-KW"/>
</dbReference>
<dbReference type="Gene3D" id="1.20.120.220">
    <property type="entry name" value="ATP synthase, F0 complex, subunit A"/>
    <property type="match status" value="1"/>
</dbReference>
<keyword evidence="10" id="KW-0066">ATP synthesis</keyword>
<feature type="transmembrane region" description="Helical" evidence="12">
    <location>
        <begin position="171"/>
        <end position="198"/>
    </location>
</feature>
<geneLocation type="mitochondrion" evidence="13"/>
<proteinExistence type="inferred from homology"/>
<dbReference type="GO" id="GO:0046933">
    <property type="term" value="F:proton-transporting ATP synthase activity, rotational mechanism"/>
    <property type="evidence" value="ECO:0007669"/>
    <property type="project" value="TreeGrafter"/>
</dbReference>
<dbReference type="AlphaFoldDB" id="A0A0B4MID9"/>
<name>A0A0B4MID9_9NEOP</name>
<dbReference type="PANTHER" id="PTHR11410">
    <property type="entry name" value="ATP SYNTHASE SUBUNIT A"/>
    <property type="match status" value="1"/>
</dbReference>
<keyword evidence="13" id="KW-0496">Mitochondrion</keyword>
<keyword evidence="5 12" id="KW-0812">Transmembrane</keyword>
<dbReference type="InterPro" id="IPR000568">
    <property type="entry name" value="ATP_synth_F0_asu"/>
</dbReference>
<protein>
    <recommendedName>
        <fullName evidence="11">ATP synthase subunit a</fullName>
    </recommendedName>
</protein>
<evidence type="ECO:0000256" key="1">
    <source>
        <dbReference type="ARBA" id="ARBA00004141"/>
    </source>
</evidence>
<feature type="transmembrane region" description="Helical" evidence="12">
    <location>
        <begin position="69"/>
        <end position="94"/>
    </location>
</feature>
<dbReference type="EMBL" id="KJ189197">
    <property type="protein sequence ID" value="AHZ01600.1"/>
    <property type="molecule type" value="Genomic_DNA"/>
</dbReference>
<evidence type="ECO:0000256" key="2">
    <source>
        <dbReference type="ARBA" id="ARBA00006810"/>
    </source>
</evidence>
<evidence type="ECO:0000313" key="13">
    <source>
        <dbReference type="EMBL" id="AHZ01600.1"/>
    </source>
</evidence>
<evidence type="ECO:0000256" key="7">
    <source>
        <dbReference type="ARBA" id="ARBA00022989"/>
    </source>
</evidence>
<keyword evidence="6" id="KW-0375">Hydrogen ion transport</keyword>
<dbReference type="PANTHER" id="PTHR11410:SF0">
    <property type="entry name" value="ATP SYNTHASE SUBUNIT A"/>
    <property type="match status" value="1"/>
</dbReference>
<evidence type="ECO:0000256" key="5">
    <source>
        <dbReference type="ARBA" id="ARBA00022692"/>
    </source>
</evidence>
<keyword evidence="3" id="KW-0813">Transport</keyword>
<dbReference type="GO" id="GO:0005743">
    <property type="term" value="C:mitochondrial inner membrane"/>
    <property type="evidence" value="ECO:0007669"/>
    <property type="project" value="UniProtKB-SubCell"/>
</dbReference>
<evidence type="ECO:0000256" key="8">
    <source>
        <dbReference type="ARBA" id="ARBA00023065"/>
    </source>
</evidence>
<evidence type="ECO:0000256" key="11">
    <source>
        <dbReference type="RuleBase" id="RU004450"/>
    </source>
</evidence>
<dbReference type="PRINTS" id="PR00123">
    <property type="entry name" value="ATPASEA"/>
</dbReference>
<keyword evidence="7 12" id="KW-1133">Transmembrane helix</keyword>
<feature type="transmembrane region" description="Helical" evidence="12">
    <location>
        <begin position="20"/>
        <end position="38"/>
    </location>
</feature>
<dbReference type="Pfam" id="PF00119">
    <property type="entry name" value="ATP-synt_A"/>
    <property type="match status" value="1"/>
</dbReference>
<sequence length="225" mass="25519">MMTNLFSIFDPSTSIINMKINWMKTLMGLSIMPMYYWVMNNRLKMIILKPSTILNNEFKMLLNISKNKGTTLIFISLFMMIMINNILGLFPYIFTSTSHLTMTLTLALPLWLSFMLFGWMKNTESMFMHLVPTGTPSVLMPFMVCIETISNVIRPGTLSVRLTANMIAGHLILTLLGNTTMNVSFNLLPIMLLIQMMLLTLETAVAIIQGYVFAVLSTLYASEVN</sequence>
<organism evidence="13">
    <name type="scientific">Clonopsis soumiae</name>
    <dbReference type="NCBI Taxonomy" id="797525"/>
    <lineage>
        <taxon>Eukaryota</taxon>
        <taxon>Metazoa</taxon>
        <taxon>Ecdysozoa</taxon>
        <taxon>Arthropoda</taxon>
        <taxon>Hexapoda</taxon>
        <taxon>Insecta</taxon>
        <taxon>Pterygota</taxon>
        <taxon>Neoptera</taxon>
        <taxon>Polyneoptera</taxon>
        <taxon>Phasmatodea</taxon>
        <taxon>Verophasmatodea</taxon>
        <taxon>Areolatae</taxon>
        <taxon>Bacilloidea</taxon>
        <taxon>Bacillidae</taxon>
        <taxon>Bacillinae</taxon>
        <taxon>Bacillini</taxon>
        <taxon>Clonopsis</taxon>
    </lineage>
</organism>
<evidence type="ECO:0000256" key="9">
    <source>
        <dbReference type="ARBA" id="ARBA00023136"/>
    </source>
</evidence>
<evidence type="ECO:0000256" key="4">
    <source>
        <dbReference type="ARBA" id="ARBA00022547"/>
    </source>
</evidence>
<dbReference type="InterPro" id="IPR023011">
    <property type="entry name" value="ATP_synth_F0_asu_AS"/>
</dbReference>
<comment type="subcellular location">
    <subcellularLocation>
        <location evidence="1">Membrane</location>
        <topology evidence="1">Multi-pass membrane protein</topology>
    </subcellularLocation>
    <subcellularLocation>
        <location evidence="11">Mitochondrion inner membrane</location>
        <topology evidence="11">Multi-pass membrane protein</topology>
    </subcellularLocation>
</comment>
<dbReference type="InterPro" id="IPR045083">
    <property type="entry name" value="ATP_synth_F0_asu_bact/mt"/>
</dbReference>
<evidence type="ECO:0000256" key="3">
    <source>
        <dbReference type="ARBA" id="ARBA00022448"/>
    </source>
</evidence>
<gene>
    <name evidence="13" type="primary">ATP6</name>
</gene>